<dbReference type="Proteomes" id="UP000321947">
    <property type="component" value="Unassembled WGS sequence"/>
</dbReference>
<name>A0A5D3BSS3_CUCMM</name>
<feature type="region of interest" description="Disordered" evidence="1">
    <location>
        <begin position="1"/>
        <end position="29"/>
    </location>
</feature>
<feature type="compositionally biased region" description="Basic and acidic residues" evidence="1">
    <location>
        <begin position="85"/>
        <end position="106"/>
    </location>
</feature>
<proteinExistence type="predicted"/>
<accession>A0A5D3BSS3</accession>
<dbReference type="AlphaFoldDB" id="A0A5D3BSS3"/>
<evidence type="ECO:0000256" key="1">
    <source>
        <dbReference type="SAM" id="MobiDB-lite"/>
    </source>
</evidence>
<sequence>MVQTRIKERIRDKQNTSDRSKPMRNHEEPGINAIAIRKTAASDVNVYDNGCKGKIIDERVLIRSPMREPTTTKLKDIEASSSRDISADKFKKKTDNDDNNGDRNKFKKVEMPVLNDEDPNSWLFRDERHFQIHKLSESEKMIVSTISFEGPALNWYRT</sequence>
<comment type="caution">
    <text evidence="2">The sequence shown here is derived from an EMBL/GenBank/DDBJ whole genome shotgun (WGS) entry which is preliminary data.</text>
</comment>
<organism evidence="2 3">
    <name type="scientific">Cucumis melo var. makuwa</name>
    <name type="common">Oriental melon</name>
    <dbReference type="NCBI Taxonomy" id="1194695"/>
    <lineage>
        <taxon>Eukaryota</taxon>
        <taxon>Viridiplantae</taxon>
        <taxon>Streptophyta</taxon>
        <taxon>Embryophyta</taxon>
        <taxon>Tracheophyta</taxon>
        <taxon>Spermatophyta</taxon>
        <taxon>Magnoliopsida</taxon>
        <taxon>eudicotyledons</taxon>
        <taxon>Gunneridae</taxon>
        <taxon>Pentapetalae</taxon>
        <taxon>rosids</taxon>
        <taxon>fabids</taxon>
        <taxon>Cucurbitales</taxon>
        <taxon>Cucurbitaceae</taxon>
        <taxon>Benincaseae</taxon>
        <taxon>Cucumis</taxon>
    </lineage>
</organism>
<reference evidence="2 3" key="1">
    <citation type="submission" date="2019-08" db="EMBL/GenBank/DDBJ databases">
        <title>Draft genome sequences of two oriental melons (Cucumis melo L. var makuwa).</title>
        <authorList>
            <person name="Kwon S.-Y."/>
        </authorList>
    </citation>
    <scope>NUCLEOTIDE SEQUENCE [LARGE SCALE GENOMIC DNA]</scope>
    <source>
        <strain evidence="3">cv. Chang Bougi</strain>
        <tissue evidence="2">Leaf</tissue>
    </source>
</reference>
<protein>
    <submittedName>
        <fullName evidence="2">Transposon Tf2-1 polyprotein isoform X1</fullName>
    </submittedName>
</protein>
<evidence type="ECO:0000313" key="2">
    <source>
        <dbReference type="EMBL" id="TYK02791.1"/>
    </source>
</evidence>
<gene>
    <name evidence="2" type="ORF">E5676_scaffold145G00500</name>
</gene>
<evidence type="ECO:0000313" key="3">
    <source>
        <dbReference type="Proteomes" id="UP000321947"/>
    </source>
</evidence>
<dbReference type="EMBL" id="SSTD01015369">
    <property type="protein sequence ID" value="TYK02791.1"/>
    <property type="molecule type" value="Genomic_DNA"/>
</dbReference>
<feature type="region of interest" description="Disordered" evidence="1">
    <location>
        <begin position="65"/>
        <end position="106"/>
    </location>
</feature>